<keyword evidence="6" id="KW-0158">Chromosome</keyword>
<feature type="compositionally biased region" description="Acidic residues" evidence="14">
    <location>
        <begin position="84"/>
        <end position="97"/>
    </location>
</feature>
<dbReference type="Pfam" id="PF08738">
    <property type="entry name" value="Gon7"/>
    <property type="match status" value="1"/>
</dbReference>
<keyword evidence="16" id="KW-1185">Reference proteome</keyword>
<comment type="subunit">
    <text evidence="4">Component of the EKC/KEOPS complex composed of at least BUD32, CGI121, GON7, KAE1 and PCC1; the whole complex dimerizes.</text>
</comment>
<evidence type="ECO:0000256" key="14">
    <source>
        <dbReference type="SAM" id="MobiDB-lite"/>
    </source>
</evidence>
<dbReference type="EMBL" id="JAVRRT010000001">
    <property type="protein sequence ID" value="KAK5175362.1"/>
    <property type="molecule type" value="Genomic_DNA"/>
</dbReference>
<evidence type="ECO:0000256" key="12">
    <source>
        <dbReference type="ARBA" id="ARBA00023242"/>
    </source>
</evidence>
<dbReference type="AlphaFoldDB" id="A0AAV9PRC0"/>
<evidence type="ECO:0000256" key="4">
    <source>
        <dbReference type="ARBA" id="ARBA00011534"/>
    </source>
</evidence>
<reference evidence="15 16" key="1">
    <citation type="submission" date="2023-08" db="EMBL/GenBank/DDBJ databases">
        <title>Black Yeasts Isolated from many extreme environments.</title>
        <authorList>
            <person name="Coleine C."/>
            <person name="Stajich J.E."/>
            <person name="Selbmann L."/>
        </authorList>
    </citation>
    <scope>NUCLEOTIDE SEQUENCE [LARGE SCALE GENOMIC DNA]</scope>
    <source>
        <strain evidence="15 16">CCFEE 5935</strain>
    </source>
</reference>
<evidence type="ECO:0000256" key="7">
    <source>
        <dbReference type="ARBA" id="ARBA00022694"/>
    </source>
</evidence>
<evidence type="ECO:0000256" key="1">
    <source>
        <dbReference type="ARBA" id="ARBA00004123"/>
    </source>
</evidence>
<evidence type="ECO:0000256" key="6">
    <source>
        <dbReference type="ARBA" id="ARBA00022454"/>
    </source>
</evidence>
<protein>
    <recommendedName>
        <fullName evidence="5">EKC/KEOPS complex subunit GON7</fullName>
    </recommendedName>
</protein>
<comment type="similarity">
    <text evidence="3">Belongs to the GON7 family.</text>
</comment>
<evidence type="ECO:0000256" key="11">
    <source>
        <dbReference type="ARBA" id="ARBA00023163"/>
    </source>
</evidence>
<keyword evidence="9" id="KW-0805">Transcription regulation</keyword>
<dbReference type="RefSeq" id="XP_064664000.1">
    <property type="nucleotide sequence ID" value="XM_064797766.1"/>
</dbReference>
<evidence type="ECO:0000256" key="9">
    <source>
        <dbReference type="ARBA" id="ARBA00023015"/>
    </source>
</evidence>
<comment type="function">
    <text evidence="13">Component of the EKC/KEOPS complex that is required for the formation of a threonylcarbamoyl group on adenosine at position 37 (t(6)A37) in tRNAs that read codons beginning with adenine. The complex is probably involved in the transfer of the threonylcarbamoyl moiety of threonylcarbamoyl-AMP (TC-AMP) to the N6 group of A37. GON7 likely plays a supporting role to the catalytic subunit KAE1 in the complex. The EKC/KEOPS complex also promotes both telomere uncapping and telomere elongation. The complex is required for efficient recruitment of transcriptional coactivators.</text>
</comment>
<organism evidence="15 16">
    <name type="scientific">Saxophila tyrrhenica</name>
    <dbReference type="NCBI Taxonomy" id="1690608"/>
    <lineage>
        <taxon>Eukaryota</taxon>
        <taxon>Fungi</taxon>
        <taxon>Dikarya</taxon>
        <taxon>Ascomycota</taxon>
        <taxon>Pezizomycotina</taxon>
        <taxon>Dothideomycetes</taxon>
        <taxon>Dothideomycetidae</taxon>
        <taxon>Mycosphaerellales</taxon>
        <taxon>Extremaceae</taxon>
        <taxon>Saxophila</taxon>
    </lineage>
</organism>
<dbReference type="InterPro" id="IPR014849">
    <property type="entry name" value="EKC/KEOPS_Gon7"/>
</dbReference>
<dbReference type="GO" id="GO:0008033">
    <property type="term" value="P:tRNA processing"/>
    <property type="evidence" value="ECO:0007669"/>
    <property type="project" value="UniProtKB-KW"/>
</dbReference>
<evidence type="ECO:0000256" key="2">
    <source>
        <dbReference type="ARBA" id="ARBA00004574"/>
    </source>
</evidence>
<proteinExistence type="inferred from homology"/>
<gene>
    <name evidence="15" type="ORF">LTR77_000501</name>
</gene>
<evidence type="ECO:0000256" key="8">
    <source>
        <dbReference type="ARBA" id="ARBA00022895"/>
    </source>
</evidence>
<evidence type="ECO:0000313" key="16">
    <source>
        <dbReference type="Proteomes" id="UP001337655"/>
    </source>
</evidence>
<dbReference type="GeneID" id="89921851"/>
<dbReference type="Proteomes" id="UP001337655">
    <property type="component" value="Unassembled WGS sequence"/>
</dbReference>
<evidence type="ECO:0000256" key="3">
    <source>
        <dbReference type="ARBA" id="ARBA00008529"/>
    </source>
</evidence>
<name>A0AAV9PRC0_9PEZI</name>
<keyword evidence="8" id="KW-0779">Telomere</keyword>
<keyword evidence="12" id="KW-0539">Nucleus</keyword>
<evidence type="ECO:0000256" key="5">
    <source>
        <dbReference type="ARBA" id="ARBA00019746"/>
    </source>
</evidence>
<evidence type="ECO:0000256" key="13">
    <source>
        <dbReference type="ARBA" id="ARBA00025393"/>
    </source>
</evidence>
<evidence type="ECO:0000256" key="10">
    <source>
        <dbReference type="ARBA" id="ARBA00023159"/>
    </source>
</evidence>
<keyword evidence="10" id="KW-0010">Activator</keyword>
<feature type="region of interest" description="Disordered" evidence="14">
    <location>
        <begin position="62"/>
        <end position="97"/>
    </location>
</feature>
<evidence type="ECO:0000313" key="15">
    <source>
        <dbReference type="EMBL" id="KAK5175362.1"/>
    </source>
</evidence>
<comment type="caution">
    <text evidence="15">The sequence shown here is derived from an EMBL/GenBank/DDBJ whole genome shotgun (WGS) entry which is preliminary data.</text>
</comment>
<accession>A0AAV9PRC0</accession>
<sequence length="97" mass="10574">MSAPRLKADYRAPDISETFTSTVPSPPADGTVQDVATKTAYLSALRSGVTELQGNVNTFLTQRMEDEKAAQSGATASRKTKEEREEEMYGEEDPEDA</sequence>
<keyword evidence="11" id="KW-0804">Transcription</keyword>
<dbReference type="GO" id="GO:0000781">
    <property type="term" value="C:chromosome, telomeric region"/>
    <property type="evidence" value="ECO:0007669"/>
    <property type="project" value="UniProtKB-SubCell"/>
</dbReference>
<comment type="subcellular location">
    <subcellularLocation>
        <location evidence="2">Chromosome</location>
        <location evidence="2">Telomere</location>
    </subcellularLocation>
    <subcellularLocation>
        <location evidence="1">Nucleus</location>
    </subcellularLocation>
</comment>
<dbReference type="GO" id="GO:0005634">
    <property type="term" value="C:nucleus"/>
    <property type="evidence" value="ECO:0007669"/>
    <property type="project" value="UniProtKB-SubCell"/>
</dbReference>
<keyword evidence="7" id="KW-0819">tRNA processing</keyword>